<keyword evidence="8" id="KW-0464">Manganese</keyword>
<evidence type="ECO:0000256" key="8">
    <source>
        <dbReference type="HAMAP-Rule" id="MF_00692"/>
    </source>
</evidence>
<sequence length="482" mass="53588">MSLPFDNTYTKLPARFYARQTPSPVPSPKLLKFNHALAKQLSIPENWPSTPEALAALSGNGIPDGSEPIAQAYAGHQFGHFVPQLGDGRALLLGELKAKNGQRYDIQLKGSGQTAFSRNGDGKSALGPVIREYILSEAMSALGVPSTRALAAVETGETVWRQEGEVPGGVFTRVAASHIRVGTFQYFYARNDVEGLKHLAEYTIDRHYPKAGESEAPYLELLKSVVEAQARLIPHWMSLGFIHGVMNTDNCAVSGETIDYGPCAFMEAFHPNCVFSSIDQNSRYAWGNQGNIALWNLTRFAETLLPLVNDDPAKAAPKAEKELERFPNLFAEQYAERFKTKLALPESAPDTVIKECLQLLAKNEIDFTLFFRRLTELASGGNSSNVESLFEDPDKFVQWRNEWQKHADIEGLLETMKSSNPIRIPRNHRVEQAIQAAYQSDYSPFNRLVVALKKPYSESDDFADLESLPLPHEIVHQTFCGT</sequence>
<dbReference type="HAMAP" id="MF_00692">
    <property type="entry name" value="SelO"/>
    <property type="match status" value="1"/>
</dbReference>
<dbReference type="EC" id="2.7.7.-" evidence="8"/>
<comment type="catalytic activity">
    <reaction evidence="8">
        <text>L-tyrosyl-[protein] + UTP = O-(5'-uridylyl)-L-tyrosyl-[protein] + diphosphate</text>
        <dbReference type="Rhea" id="RHEA:83887"/>
        <dbReference type="Rhea" id="RHEA-COMP:10136"/>
        <dbReference type="Rhea" id="RHEA-COMP:20238"/>
        <dbReference type="ChEBI" id="CHEBI:33019"/>
        <dbReference type="ChEBI" id="CHEBI:46398"/>
        <dbReference type="ChEBI" id="CHEBI:46858"/>
        <dbReference type="ChEBI" id="CHEBI:90602"/>
    </reaction>
</comment>
<comment type="similarity">
    <text evidence="1 8">Belongs to the SELO family.</text>
</comment>
<dbReference type="GO" id="GO:0005524">
    <property type="term" value="F:ATP binding"/>
    <property type="evidence" value="ECO:0007669"/>
    <property type="project" value="UniProtKB-UniRule"/>
</dbReference>
<name>A0A934S141_9BACT</name>
<evidence type="ECO:0000256" key="2">
    <source>
        <dbReference type="ARBA" id="ARBA00022679"/>
    </source>
</evidence>
<evidence type="ECO:0000256" key="4">
    <source>
        <dbReference type="ARBA" id="ARBA00022723"/>
    </source>
</evidence>
<feature type="binding site" evidence="8">
    <location>
        <position position="259"/>
    </location>
    <ligand>
        <name>ATP</name>
        <dbReference type="ChEBI" id="CHEBI:30616"/>
    </ligand>
</feature>
<dbReference type="GO" id="GO:0070733">
    <property type="term" value="F:AMPylase activity"/>
    <property type="evidence" value="ECO:0007669"/>
    <property type="project" value="UniProtKB-EC"/>
</dbReference>
<feature type="binding site" evidence="8">
    <location>
        <position position="259"/>
    </location>
    <ligand>
        <name>Mg(2+)</name>
        <dbReference type="ChEBI" id="CHEBI:18420"/>
    </ligand>
</feature>
<feature type="binding site" evidence="8">
    <location>
        <position position="180"/>
    </location>
    <ligand>
        <name>ATP</name>
        <dbReference type="ChEBI" id="CHEBI:30616"/>
    </ligand>
</feature>
<dbReference type="GO" id="GO:0030145">
    <property type="term" value="F:manganese ion binding"/>
    <property type="evidence" value="ECO:0007669"/>
    <property type="project" value="UniProtKB-UniRule"/>
</dbReference>
<evidence type="ECO:0000256" key="6">
    <source>
        <dbReference type="ARBA" id="ARBA00022840"/>
    </source>
</evidence>
<keyword evidence="6 8" id="KW-0067">ATP-binding</keyword>
<dbReference type="PANTHER" id="PTHR32057">
    <property type="entry name" value="PROTEIN ADENYLYLTRANSFERASE SELO, MITOCHONDRIAL"/>
    <property type="match status" value="1"/>
</dbReference>
<dbReference type="AlphaFoldDB" id="A0A934S141"/>
<keyword evidence="4 8" id="KW-0479">Metal-binding</keyword>
<feature type="binding site" evidence="8">
    <location>
        <position position="86"/>
    </location>
    <ligand>
        <name>ATP</name>
        <dbReference type="ChEBI" id="CHEBI:30616"/>
    </ligand>
</feature>
<feature type="binding site" evidence="8">
    <location>
        <position position="250"/>
    </location>
    <ligand>
        <name>Mg(2+)</name>
        <dbReference type="ChEBI" id="CHEBI:18420"/>
    </ligand>
</feature>
<keyword evidence="2 8" id="KW-0808">Transferase</keyword>
<comment type="catalytic activity">
    <reaction evidence="8">
        <text>L-histidyl-[protein] + UTP = N(tele)-(5'-uridylyl)-L-histidyl-[protein] + diphosphate</text>
        <dbReference type="Rhea" id="RHEA:83891"/>
        <dbReference type="Rhea" id="RHEA-COMP:9745"/>
        <dbReference type="Rhea" id="RHEA-COMP:20239"/>
        <dbReference type="ChEBI" id="CHEBI:29979"/>
        <dbReference type="ChEBI" id="CHEBI:33019"/>
        <dbReference type="ChEBI" id="CHEBI:46398"/>
        <dbReference type="ChEBI" id="CHEBI:233474"/>
    </reaction>
</comment>
<feature type="binding site" evidence="8">
    <location>
        <position position="109"/>
    </location>
    <ligand>
        <name>ATP</name>
        <dbReference type="ChEBI" id="CHEBI:30616"/>
    </ligand>
</feature>
<comment type="function">
    <text evidence="8">Nucleotidyltransferase involved in the post-translational modification of proteins. It can catalyze the addition of adenosine monophosphate (AMP) or uridine monophosphate (UMP) to a protein, resulting in modifications known as AMPylation and UMPylation.</text>
</comment>
<feature type="binding site" evidence="8">
    <location>
        <position position="122"/>
    </location>
    <ligand>
        <name>ATP</name>
        <dbReference type="ChEBI" id="CHEBI:30616"/>
    </ligand>
</feature>
<keyword evidence="5 8" id="KW-0547">Nucleotide-binding</keyword>
<feature type="binding site" evidence="8">
    <location>
        <position position="88"/>
    </location>
    <ligand>
        <name>ATP</name>
        <dbReference type="ChEBI" id="CHEBI:30616"/>
    </ligand>
</feature>
<evidence type="ECO:0000256" key="1">
    <source>
        <dbReference type="ARBA" id="ARBA00009747"/>
    </source>
</evidence>
<feature type="binding site" evidence="8">
    <location>
        <position position="89"/>
    </location>
    <ligand>
        <name>ATP</name>
        <dbReference type="ChEBI" id="CHEBI:30616"/>
    </ligand>
</feature>
<comment type="catalytic activity">
    <reaction evidence="8">
        <text>L-seryl-[protein] + UTP = O-(5'-uridylyl)-L-seryl-[protein] + diphosphate</text>
        <dbReference type="Rhea" id="RHEA:64604"/>
        <dbReference type="Rhea" id="RHEA-COMP:9863"/>
        <dbReference type="Rhea" id="RHEA-COMP:16635"/>
        <dbReference type="ChEBI" id="CHEBI:29999"/>
        <dbReference type="ChEBI" id="CHEBI:33019"/>
        <dbReference type="ChEBI" id="CHEBI:46398"/>
        <dbReference type="ChEBI" id="CHEBI:156051"/>
    </reaction>
</comment>
<protein>
    <recommendedName>
        <fullName evidence="8">Protein nucleotidyltransferase YdiU</fullName>
        <ecNumber evidence="8">2.7.7.-</ecNumber>
    </recommendedName>
    <alternativeName>
        <fullName evidence="8">Protein adenylyltransferase YdiU</fullName>
        <ecNumber evidence="8">2.7.7.108</ecNumber>
    </alternativeName>
    <alternativeName>
        <fullName evidence="8">Protein uridylyltransferase YdiU</fullName>
        <ecNumber evidence="8">2.7.7.-</ecNumber>
    </alternativeName>
</protein>
<feature type="active site" description="Proton acceptor" evidence="8">
    <location>
        <position position="249"/>
    </location>
</feature>
<dbReference type="PANTHER" id="PTHR32057:SF14">
    <property type="entry name" value="PROTEIN ADENYLYLTRANSFERASE SELO, MITOCHONDRIAL"/>
    <property type="match status" value="1"/>
</dbReference>
<dbReference type="EC" id="2.7.7.108" evidence="8"/>
<feature type="binding site" evidence="8">
    <location>
        <position position="121"/>
    </location>
    <ligand>
        <name>ATP</name>
        <dbReference type="ChEBI" id="CHEBI:30616"/>
    </ligand>
</feature>
<gene>
    <name evidence="8" type="primary">ydiU</name>
    <name evidence="8" type="synonym">selO</name>
    <name evidence="9" type="ORF">JIN87_11645</name>
</gene>
<dbReference type="EMBL" id="JAENIL010000019">
    <property type="protein sequence ID" value="MBK1877524.1"/>
    <property type="molecule type" value="Genomic_DNA"/>
</dbReference>
<accession>A0A934S141</accession>
<keyword evidence="7 8" id="KW-0460">Magnesium</keyword>
<dbReference type="Pfam" id="PF02696">
    <property type="entry name" value="SelO"/>
    <property type="match status" value="1"/>
</dbReference>
<evidence type="ECO:0000256" key="7">
    <source>
        <dbReference type="ARBA" id="ARBA00022842"/>
    </source>
</evidence>
<proteinExistence type="inferred from homology"/>
<dbReference type="RefSeq" id="WP_200355737.1">
    <property type="nucleotide sequence ID" value="NZ_JAENIL010000019.1"/>
</dbReference>
<keyword evidence="3 8" id="KW-0548">Nucleotidyltransferase</keyword>
<comment type="cofactor">
    <cofactor evidence="8">
        <name>Mg(2+)</name>
        <dbReference type="ChEBI" id="CHEBI:18420"/>
    </cofactor>
    <cofactor evidence="8">
        <name>Mn(2+)</name>
        <dbReference type="ChEBI" id="CHEBI:29035"/>
    </cofactor>
</comment>
<organism evidence="9 10">
    <name type="scientific">Pelagicoccus mobilis</name>
    <dbReference type="NCBI Taxonomy" id="415221"/>
    <lineage>
        <taxon>Bacteria</taxon>
        <taxon>Pseudomonadati</taxon>
        <taxon>Verrucomicrobiota</taxon>
        <taxon>Opitutia</taxon>
        <taxon>Puniceicoccales</taxon>
        <taxon>Pelagicoccaceae</taxon>
        <taxon>Pelagicoccus</taxon>
    </lineage>
</organism>
<evidence type="ECO:0000256" key="5">
    <source>
        <dbReference type="ARBA" id="ARBA00022741"/>
    </source>
</evidence>
<keyword evidence="10" id="KW-1185">Reference proteome</keyword>
<comment type="catalytic activity">
    <reaction evidence="8">
        <text>L-tyrosyl-[protein] + ATP = O-(5'-adenylyl)-L-tyrosyl-[protein] + diphosphate</text>
        <dbReference type="Rhea" id="RHEA:54288"/>
        <dbReference type="Rhea" id="RHEA-COMP:10136"/>
        <dbReference type="Rhea" id="RHEA-COMP:13846"/>
        <dbReference type="ChEBI" id="CHEBI:30616"/>
        <dbReference type="ChEBI" id="CHEBI:33019"/>
        <dbReference type="ChEBI" id="CHEBI:46858"/>
        <dbReference type="ChEBI" id="CHEBI:83624"/>
        <dbReference type="EC" id="2.7.7.108"/>
    </reaction>
</comment>
<evidence type="ECO:0000313" key="10">
    <source>
        <dbReference type="Proteomes" id="UP000617628"/>
    </source>
</evidence>
<dbReference type="GO" id="GO:0000287">
    <property type="term" value="F:magnesium ion binding"/>
    <property type="evidence" value="ECO:0007669"/>
    <property type="project" value="UniProtKB-UniRule"/>
</dbReference>
<comment type="catalytic activity">
    <reaction evidence="8">
        <text>L-threonyl-[protein] + ATP = 3-O-(5'-adenylyl)-L-threonyl-[protein] + diphosphate</text>
        <dbReference type="Rhea" id="RHEA:54292"/>
        <dbReference type="Rhea" id="RHEA-COMP:11060"/>
        <dbReference type="Rhea" id="RHEA-COMP:13847"/>
        <dbReference type="ChEBI" id="CHEBI:30013"/>
        <dbReference type="ChEBI" id="CHEBI:30616"/>
        <dbReference type="ChEBI" id="CHEBI:33019"/>
        <dbReference type="ChEBI" id="CHEBI:138113"/>
        <dbReference type="EC" id="2.7.7.108"/>
    </reaction>
</comment>
<feature type="binding site" evidence="8">
    <location>
        <position position="173"/>
    </location>
    <ligand>
        <name>ATP</name>
        <dbReference type="ChEBI" id="CHEBI:30616"/>
    </ligand>
</feature>
<comment type="catalytic activity">
    <reaction evidence="8">
        <text>L-seryl-[protein] + ATP = 3-O-(5'-adenylyl)-L-seryl-[protein] + diphosphate</text>
        <dbReference type="Rhea" id="RHEA:58120"/>
        <dbReference type="Rhea" id="RHEA-COMP:9863"/>
        <dbReference type="Rhea" id="RHEA-COMP:15073"/>
        <dbReference type="ChEBI" id="CHEBI:29999"/>
        <dbReference type="ChEBI" id="CHEBI:30616"/>
        <dbReference type="ChEBI" id="CHEBI:33019"/>
        <dbReference type="ChEBI" id="CHEBI:142516"/>
        <dbReference type="EC" id="2.7.7.108"/>
    </reaction>
</comment>
<comment type="caution">
    <text evidence="9">The sequence shown here is derived from an EMBL/GenBank/DDBJ whole genome shotgun (WGS) entry which is preliminary data.</text>
</comment>
<dbReference type="InterPro" id="IPR003846">
    <property type="entry name" value="SelO"/>
</dbReference>
<evidence type="ECO:0000256" key="3">
    <source>
        <dbReference type="ARBA" id="ARBA00022695"/>
    </source>
</evidence>
<reference evidence="9" key="1">
    <citation type="submission" date="2021-01" db="EMBL/GenBank/DDBJ databases">
        <title>Modified the classification status of verrucomicrobia.</title>
        <authorList>
            <person name="Feng X."/>
        </authorList>
    </citation>
    <scope>NUCLEOTIDE SEQUENCE</scope>
    <source>
        <strain evidence="9">KCTC 13126</strain>
    </source>
</reference>
<dbReference type="NCBIfam" id="NF000658">
    <property type="entry name" value="PRK00029.1"/>
    <property type="match status" value="1"/>
</dbReference>
<dbReference type="Proteomes" id="UP000617628">
    <property type="component" value="Unassembled WGS sequence"/>
</dbReference>
<evidence type="ECO:0000313" key="9">
    <source>
        <dbReference type="EMBL" id="MBK1877524.1"/>
    </source>
</evidence>